<proteinExistence type="predicted"/>
<protein>
    <submittedName>
        <fullName evidence="1">Uncharacterized protein</fullName>
    </submittedName>
</protein>
<comment type="caution">
    <text evidence="1">The sequence shown here is derived from an EMBL/GenBank/DDBJ whole genome shotgun (WGS) entry which is preliminary data.</text>
</comment>
<reference evidence="1" key="2">
    <citation type="submission" date="2020-09" db="EMBL/GenBank/DDBJ databases">
        <authorList>
            <person name="Sun Q."/>
            <person name="Ohkuma M."/>
        </authorList>
    </citation>
    <scope>NUCLEOTIDE SEQUENCE</scope>
    <source>
        <strain evidence="1">JCM 4490</strain>
    </source>
</reference>
<dbReference type="AlphaFoldDB" id="A0A918ISQ1"/>
<gene>
    <name evidence="1" type="ORF">GCM10010503_02940</name>
</gene>
<organism evidence="1 2">
    <name type="scientific">Streptomyces lucensis JCM 4490</name>
    <dbReference type="NCBI Taxonomy" id="1306176"/>
    <lineage>
        <taxon>Bacteria</taxon>
        <taxon>Bacillati</taxon>
        <taxon>Actinomycetota</taxon>
        <taxon>Actinomycetes</taxon>
        <taxon>Kitasatosporales</taxon>
        <taxon>Streptomycetaceae</taxon>
        <taxon>Streptomyces</taxon>
    </lineage>
</organism>
<reference evidence="1" key="1">
    <citation type="journal article" date="2014" name="Int. J. Syst. Evol. Microbiol.">
        <title>Complete genome sequence of Corynebacterium casei LMG S-19264T (=DSM 44701T), isolated from a smear-ripened cheese.</title>
        <authorList>
            <consortium name="US DOE Joint Genome Institute (JGI-PGF)"/>
            <person name="Walter F."/>
            <person name="Albersmeier A."/>
            <person name="Kalinowski J."/>
            <person name="Ruckert C."/>
        </authorList>
    </citation>
    <scope>NUCLEOTIDE SEQUENCE</scope>
    <source>
        <strain evidence="1">JCM 4490</strain>
    </source>
</reference>
<evidence type="ECO:0000313" key="1">
    <source>
        <dbReference type="EMBL" id="GGW30742.1"/>
    </source>
</evidence>
<dbReference type="Proteomes" id="UP000620224">
    <property type="component" value="Unassembled WGS sequence"/>
</dbReference>
<accession>A0A918ISQ1</accession>
<dbReference type="EMBL" id="BMUE01000001">
    <property type="protein sequence ID" value="GGW30742.1"/>
    <property type="molecule type" value="Genomic_DNA"/>
</dbReference>
<keyword evidence="2" id="KW-1185">Reference proteome</keyword>
<name>A0A918ISQ1_9ACTN</name>
<sequence length="133" mass="14008">MAGVLRTDRVRDISLLRKHVRCGTRLRLDGGEAATGTPDGSGGSTLANLLDQGSRFSGHADRGPLAIGGPLYVRTLAADALRLAEGQRAPALAAFGPYGDGRGRRIGHAATPIFAWPGIPRVRTPRGYARPSR</sequence>
<evidence type="ECO:0000313" key="2">
    <source>
        <dbReference type="Proteomes" id="UP000620224"/>
    </source>
</evidence>